<name>A0A6B9ZEP2_9BACT</name>
<evidence type="ECO:0000256" key="2">
    <source>
        <dbReference type="SAM" id="SignalP"/>
    </source>
</evidence>
<evidence type="ECO:0000313" key="4">
    <source>
        <dbReference type="Proteomes" id="UP000476411"/>
    </source>
</evidence>
<evidence type="ECO:0000313" key="3">
    <source>
        <dbReference type="EMBL" id="QHS59615.1"/>
    </source>
</evidence>
<reference evidence="3 4" key="1">
    <citation type="submission" date="2020-01" db="EMBL/GenBank/DDBJ databases">
        <title>Complete genome sequence of Chitinophaga sp. H33E-04 isolated from quinoa roots.</title>
        <authorList>
            <person name="Weon H.-Y."/>
            <person name="Lee S.A."/>
        </authorList>
    </citation>
    <scope>NUCLEOTIDE SEQUENCE [LARGE SCALE GENOMIC DNA]</scope>
    <source>
        <strain evidence="3 4">H33E-04</strain>
    </source>
</reference>
<feature type="transmembrane region" description="Helical" evidence="1">
    <location>
        <begin position="70"/>
        <end position="91"/>
    </location>
</feature>
<organism evidence="3 4">
    <name type="scientific">Chitinophaga agri</name>
    <dbReference type="NCBI Taxonomy" id="2703787"/>
    <lineage>
        <taxon>Bacteria</taxon>
        <taxon>Pseudomonadati</taxon>
        <taxon>Bacteroidota</taxon>
        <taxon>Chitinophagia</taxon>
        <taxon>Chitinophagales</taxon>
        <taxon>Chitinophagaceae</taxon>
        <taxon>Chitinophaga</taxon>
    </lineage>
</organism>
<keyword evidence="1" id="KW-0472">Membrane</keyword>
<keyword evidence="4" id="KW-1185">Reference proteome</keyword>
<evidence type="ECO:0008006" key="5">
    <source>
        <dbReference type="Google" id="ProtNLM"/>
    </source>
</evidence>
<keyword evidence="1" id="KW-0812">Transmembrane</keyword>
<proteinExistence type="predicted"/>
<dbReference type="RefSeq" id="WP_162331310.1">
    <property type="nucleotide sequence ID" value="NZ_CP048113.1"/>
</dbReference>
<accession>A0A6B9ZEP2</accession>
<protein>
    <recommendedName>
        <fullName evidence="5">Integron gene cassette protein</fullName>
    </recommendedName>
</protein>
<dbReference type="EMBL" id="CP048113">
    <property type="protein sequence ID" value="QHS59615.1"/>
    <property type="molecule type" value="Genomic_DNA"/>
</dbReference>
<keyword evidence="2" id="KW-0732">Signal</keyword>
<evidence type="ECO:0000256" key="1">
    <source>
        <dbReference type="SAM" id="Phobius"/>
    </source>
</evidence>
<dbReference type="Proteomes" id="UP000476411">
    <property type="component" value="Chromosome"/>
</dbReference>
<dbReference type="KEGG" id="chih:GWR21_08435"/>
<sequence length="105" mass="11822">MKLLFTPRISISLRIALLTAFAAFAGLTCASTFLDPEPVYWDFFGQAVIVCGVLYLTASLLFLKGKTRWFWSFMIAGFITLIAGCIIYWLFYGFAAAHAEWKYVG</sequence>
<gene>
    <name evidence="3" type="ORF">GWR21_08435</name>
</gene>
<feature type="transmembrane region" description="Helical" evidence="1">
    <location>
        <begin position="40"/>
        <end position="63"/>
    </location>
</feature>
<feature type="chain" id="PRO_5025452187" description="Integron gene cassette protein" evidence="2">
    <location>
        <begin position="26"/>
        <end position="105"/>
    </location>
</feature>
<dbReference type="AlphaFoldDB" id="A0A6B9ZEP2"/>
<feature type="signal peptide" evidence="2">
    <location>
        <begin position="1"/>
        <end position="25"/>
    </location>
</feature>
<keyword evidence="1" id="KW-1133">Transmembrane helix</keyword>